<dbReference type="SUPFAM" id="SSF55781">
    <property type="entry name" value="GAF domain-like"/>
    <property type="match status" value="2"/>
</dbReference>
<comment type="similarity">
    <text evidence="1 8">Belongs to the cyclic nucleotide phosphodiesterase family.</text>
</comment>
<feature type="binding site" evidence="6">
    <location>
        <position position="571"/>
    </location>
    <ligand>
        <name>AMP</name>
        <dbReference type="ChEBI" id="CHEBI:456215"/>
    </ligand>
</feature>
<feature type="binding site" evidence="6">
    <location>
        <position position="679"/>
    </location>
    <ligand>
        <name>AMP</name>
        <dbReference type="ChEBI" id="CHEBI:456215"/>
    </ligand>
</feature>
<feature type="binding site" evidence="7">
    <location>
        <position position="679"/>
    </location>
    <ligand>
        <name>Zn(2+)</name>
        <dbReference type="ChEBI" id="CHEBI:29105"/>
        <label>1</label>
    </ligand>
</feature>
<dbReference type="Proteomes" id="UP000801492">
    <property type="component" value="Unassembled WGS sequence"/>
</dbReference>
<keyword evidence="11" id="KW-1185">Reference proteome</keyword>
<dbReference type="PROSITE" id="PS00126">
    <property type="entry name" value="PDEASE_I_1"/>
    <property type="match status" value="1"/>
</dbReference>
<comment type="cofactor">
    <cofactor evidence="8">
        <name>a divalent metal cation</name>
        <dbReference type="ChEBI" id="CHEBI:60240"/>
    </cofactor>
    <text evidence="8">Binds 2 divalent metal cations per subunit. Site 1 may preferentially bind zinc ions, while site 2 has a preference for magnesium and/or manganese ions.</text>
</comment>
<feature type="binding site" evidence="6">
    <location>
        <position position="731"/>
    </location>
    <ligand>
        <name>AMP</name>
        <dbReference type="ChEBI" id="CHEBI:456215"/>
    </ligand>
</feature>
<reference evidence="10" key="1">
    <citation type="submission" date="2019-08" db="EMBL/GenBank/DDBJ databases">
        <title>The genome of the North American firefly Photinus pyralis.</title>
        <authorList>
            <consortium name="Photinus pyralis genome working group"/>
            <person name="Fallon T.R."/>
            <person name="Sander Lower S.E."/>
            <person name="Weng J.-K."/>
        </authorList>
    </citation>
    <scope>NUCLEOTIDE SEQUENCE</scope>
    <source>
        <strain evidence="10">TRF0915ILg1</strain>
        <tissue evidence="10">Whole body</tissue>
    </source>
</reference>
<dbReference type="OrthoDB" id="546632at2759"/>
<evidence type="ECO:0000256" key="6">
    <source>
        <dbReference type="PIRSR" id="PIRSR623088-2"/>
    </source>
</evidence>
<sequence length="791" mass="90529">MSDVSDELNLRRTTSEEGVTEKMVKIAKPTYPAPLSKMESMYSKRTKLSFSTSDRATKRVIAPYVRVVRRGQKIGKVEKEEESKQFRFYLQKKPSVLMRNLSAFLSDSVDLPSVLHETAEVLKAVTKAKGVTLYMADLAAGEIYQSPRNVISERHKVNWKIEPGKTIAAYVAFNKEYVMVDDVLGDSRFPEGVGYKDETIKSVLCVPVVTPDDDCYAIIELFRDIMQPVFGKDDLKIVIVVTGWMGAAIHQNQQRLALQKQQELNDYLLDLTKCYFADTVSMEKMISEVVSFAKVTLGAERGSFYIIDKDSEELAADAFEEGIDDSGEERLHKKNLKVNFSQDGGIPGYVARTCETVNITDAYTDPRFNKEVDDKVYHITRSILCMPVMGVTGILGVVQVVNKKNGICFPTTDQDLLQTFSLYCALALHYSRLSTLMFKTSKTNQCYLDLLKFHLRPCQHDLDSFVEQPYVETEPENFTAFHWYITPDLQSVMPQLALQMITEVVGEPEIQLMPMIEFILSVRKSYRDNPYHCFEHAFNVCHCMFNIVRRNLDIFSAVETKALILAALCHDLDHKGFTNNFLLLTNDTLVQLYDESYLENHHYLVTMTIMGECKLFTTMTPGTFKEMSREIKELILATDLATYFRSRTKLIQIMHENAFNWDNVGHRSLLKALMMTTCDLSGQCKLYNAAKKITDCLYREFYNQGDIEKSMGLCPLSMMDREKQHMVPEDQVQFITVVVTPCVELVCMALPNTEELLLVCQKLKEMWKQIIELRGIKCWRQDDSIVSEEDI</sequence>
<feature type="binding site" evidence="7">
    <location>
        <position position="536"/>
    </location>
    <ligand>
        <name>Zn(2+)</name>
        <dbReference type="ChEBI" id="CHEBI:29105"/>
        <label>1</label>
    </ligand>
</feature>
<dbReference type="Pfam" id="PF00233">
    <property type="entry name" value="PDEase_I"/>
    <property type="match status" value="1"/>
</dbReference>
<dbReference type="InterPro" id="IPR023174">
    <property type="entry name" value="PDEase_CS"/>
</dbReference>
<dbReference type="PROSITE" id="PS51845">
    <property type="entry name" value="PDEASE_I_2"/>
    <property type="match status" value="1"/>
</dbReference>
<dbReference type="SMART" id="SM00065">
    <property type="entry name" value="GAF"/>
    <property type="match status" value="2"/>
</dbReference>
<feature type="binding site" evidence="7">
    <location>
        <position position="571"/>
    </location>
    <ligand>
        <name>Zn(2+)</name>
        <dbReference type="ChEBI" id="CHEBI:29105"/>
        <label>2</label>
    </ligand>
</feature>
<dbReference type="PANTHER" id="PTHR11347">
    <property type="entry name" value="CYCLIC NUCLEOTIDE PHOSPHODIESTERASE"/>
    <property type="match status" value="1"/>
</dbReference>
<comment type="caution">
    <text evidence="10">The sequence shown here is derived from an EMBL/GenBank/DDBJ whole genome shotgun (WGS) entry which is preliminary data.</text>
</comment>
<keyword evidence="3 7" id="KW-0479">Metal-binding</keyword>
<evidence type="ECO:0000259" key="9">
    <source>
        <dbReference type="PROSITE" id="PS51845"/>
    </source>
</evidence>
<evidence type="ECO:0000313" key="10">
    <source>
        <dbReference type="EMBL" id="KAF2879811.1"/>
    </source>
</evidence>
<evidence type="ECO:0000256" key="5">
    <source>
        <dbReference type="PIRSR" id="PIRSR623088-1"/>
    </source>
</evidence>
<feature type="domain" description="PDEase" evidence="9">
    <location>
        <begin position="458"/>
        <end position="774"/>
    </location>
</feature>
<evidence type="ECO:0000313" key="11">
    <source>
        <dbReference type="Proteomes" id="UP000801492"/>
    </source>
</evidence>
<dbReference type="EMBL" id="VTPC01091068">
    <property type="protein sequence ID" value="KAF2879811.1"/>
    <property type="molecule type" value="Genomic_DNA"/>
</dbReference>
<dbReference type="FunFam" id="3.30.450.40:FF:000138">
    <property type="entry name" value="Phosphodiesterase"/>
    <property type="match status" value="1"/>
</dbReference>
<dbReference type="AlphaFoldDB" id="A0A8K0FYR2"/>
<accession>A0A8K0FYR2</accession>
<feature type="binding site" evidence="7">
    <location>
        <position position="570"/>
    </location>
    <ligand>
        <name>Zn(2+)</name>
        <dbReference type="ChEBI" id="CHEBI:29105"/>
        <label>1</label>
    </ligand>
</feature>
<evidence type="ECO:0000256" key="1">
    <source>
        <dbReference type="ARBA" id="ARBA00007648"/>
    </source>
</evidence>
<organism evidence="10 11">
    <name type="scientific">Ignelater luminosus</name>
    <name type="common">Cucubano</name>
    <name type="synonym">Pyrophorus luminosus</name>
    <dbReference type="NCBI Taxonomy" id="2038154"/>
    <lineage>
        <taxon>Eukaryota</taxon>
        <taxon>Metazoa</taxon>
        <taxon>Ecdysozoa</taxon>
        <taxon>Arthropoda</taxon>
        <taxon>Hexapoda</taxon>
        <taxon>Insecta</taxon>
        <taxon>Pterygota</taxon>
        <taxon>Neoptera</taxon>
        <taxon>Endopterygota</taxon>
        <taxon>Coleoptera</taxon>
        <taxon>Polyphaga</taxon>
        <taxon>Elateriformia</taxon>
        <taxon>Elateroidea</taxon>
        <taxon>Elateridae</taxon>
        <taxon>Agrypninae</taxon>
        <taxon>Pyrophorini</taxon>
        <taxon>Ignelater</taxon>
    </lineage>
</organism>
<dbReference type="Gene3D" id="1.10.1300.10">
    <property type="entry name" value="3'5'-cyclic nucleotide phosphodiesterase, catalytic domain"/>
    <property type="match status" value="1"/>
</dbReference>
<keyword evidence="4 8" id="KW-0378">Hydrolase</keyword>
<evidence type="ECO:0000256" key="8">
    <source>
        <dbReference type="RuleBase" id="RU363067"/>
    </source>
</evidence>
<evidence type="ECO:0000256" key="7">
    <source>
        <dbReference type="PIRSR" id="PIRSR623088-3"/>
    </source>
</evidence>
<feature type="binding site" evidence="7">
    <location>
        <position position="571"/>
    </location>
    <ligand>
        <name>Zn(2+)</name>
        <dbReference type="ChEBI" id="CHEBI:29105"/>
        <label>1</label>
    </ligand>
</feature>
<dbReference type="CDD" id="cd00077">
    <property type="entry name" value="HDc"/>
    <property type="match status" value="1"/>
</dbReference>
<dbReference type="GO" id="GO:0004114">
    <property type="term" value="F:3',5'-cyclic-nucleotide phosphodiesterase activity"/>
    <property type="evidence" value="ECO:0007669"/>
    <property type="project" value="InterPro"/>
</dbReference>
<dbReference type="InterPro" id="IPR029016">
    <property type="entry name" value="GAF-like_dom_sf"/>
</dbReference>
<gene>
    <name evidence="10" type="ORF">ILUMI_26338</name>
</gene>
<dbReference type="InterPro" id="IPR023088">
    <property type="entry name" value="PDEase"/>
</dbReference>
<feature type="binding site" evidence="6">
    <location>
        <begin position="532"/>
        <end position="536"/>
    </location>
    <ligand>
        <name>AMP</name>
        <dbReference type="ChEBI" id="CHEBI:456215"/>
    </ligand>
</feature>
<keyword evidence="2" id="KW-0140">cGMP</keyword>
<evidence type="ECO:0000256" key="3">
    <source>
        <dbReference type="ARBA" id="ARBA00022723"/>
    </source>
</evidence>
<protein>
    <recommendedName>
        <fullName evidence="8">Phosphodiesterase</fullName>
        <ecNumber evidence="8">3.1.4.-</ecNumber>
    </recommendedName>
</protein>
<dbReference type="Pfam" id="PF01590">
    <property type="entry name" value="GAF"/>
    <property type="match status" value="2"/>
</dbReference>
<dbReference type="InterPro" id="IPR036971">
    <property type="entry name" value="PDEase_catalytic_dom_sf"/>
</dbReference>
<proteinExistence type="inferred from homology"/>
<dbReference type="EC" id="3.1.4.-" evidence="8"/>
<evidence type="ECO:0000256" key="2">
    <source>
        <dbReference type="ARBA" id="ARBA00022535"/>
    </source>
</evidence>
<dbReference type="InterPro" id="IPR003018">
    <property type="entry name" value="GAF"/>
</dbReference>
<dbReference type="GO" id="GO:0046872">
    <property type="term" value="F:metal ion binding"/>
    <property type="evidence" value="ECO:0007669"/>
    <property type="project" value="UniProtKB-KW"/>
</dbReference>
<dbReference type="Gene3D" id="3.30.450.40">
    <property type="match status" value="2"/>
</dbReference>
<dbReference type="GO" id="GO:0007165">
    <property type="term" value="P:signal transduction"/>
    <property type="evidence" value="ECO:0007669"/>
    <property type="project" value="InterPro"/>
</dbReference>
<feature type="active site" description="Proton donor" evidence="5">
    <location>
        <position position="532"/>
    </location>
</feature>
<dbReference type="SUPFAM" id="SSF109604">
    <property type="entry name" value="HD-domain/PDEase-like"/>
    <property type="match status" value="1"/>
</dbReference>
<dbReference type="PRINTS" id="PR00387">
    <property type="entry name" value="PDIESTERASE1"/>
</dbReference>
<dbReference type="InterPro" id="IPR002073">
    <property type="entry name" value="PDEase_catalytic_dom"/>
</dbReference>
<name>A0A8K0FYR2_IGNLU</name>
<evidence type="ECO:0000256" key="4">
    <source>
        <dbReference type="ARBA" id="ARBA00022801"/>
    </source>
</evidence>
<dbReference type="InterPro" id="IPR003607">
    <property type="entry name" value="HD/PDEase_dom"/>
</dbReference>